<organism evidence="1">
    <name type="scientific">Solanum chacoense</name>
    <name type="common">Chaco potato</name>
    <dbReference type="NCBI Taxonomy" id="4108"/>
    <lineage>
        <taxon>Eukaryota</taxon>
        <taxon>Viridiplantae</taxon>
        <taxon>Streptophyta</taxon>
        <taxon>Embryophyta</taxon>
        <taxon>Tracheophyta</taxon>
        <taxon>Spermatophyta</taxon>
        <taxon>Magnoliopsida</taxon>
        <taxon>eudicotyledons</taxon>
        <taxon>Gunneridae</taxon>
        <taxon>Pentapetalae</taxon>
        <taxon>asterids</taxon>
        <taxon>lamiids</taxon>
        <taxon>Solanales</taxon>
        <taxon>Solanaceae</taxon>
        <taxon>Solanoideae</taxon>
        <taxon>Solaneae</taxon>
        <taxon>Solanum</taxon>
    </lineage>
</organism>
<dbReference type="AlphaFoldDB" id="A0A0V0H9A7"/>
<evidence type="ECO:0000313" key="1">
    <source>
        <dbReference type="EMBL" id="JAP17009.1"/>
    </source>
</evidence>
<feature type="non-terminal residue" evidence="1">
    <location>
        <position position="1"/>
    </location>
</feature>
<reference evidence="1" key="1">
    <citation type="submission" date="2015-12" db="EMBL/GenBank/DDBJ databases">
        <title>Gene expression during late stages of embryo sac development: a critical building block for successful pollen-pistil interactions.</title>
        <authorList>
            <person name="Liu Y."/>
            <person name="Joly V."/>
            <person name="Sabar M."/>
            <person name="Matton D.P."/>
        </authorList>
    </citation>
    <scope>NUCLEOTIDE SEQUENCE</scope>
</reference>
<accession>A0A0V0H9A7</accession>
<name>A0A0V0H9A7_SOLCH</name>
<protein>
    <submittedName>
        <fullName evidence="1">Putative ovule protein</fullName>
    </submittedName>
</protein>
<proteinExistence type="predicted"/>
<sequence length="82" mass="9179">TGYVVVVVHISLSRLKSLLGSDFRVACGASPIISIRLRTQLSGSACEILCVFRILLFDSCRHSSQNFCEEKATEKRQSRSFR</sequence>
<dbReference type="EMBL" id="GEDG01023074">
    <property type="protein sequence ID" value="JAP17009.1"/>
    <property type="molecule type" value="Transcribed_RNA"/>
</dbReference>